<dbReference type="GO" id="GO:0006890">
    <property type="term" value="P:retrograde vesicle-mediated transport, Golgi to endoplasmic reticulum"/>
    <property type="evidence" value="ECO:0007669"/>
    <property type="project" value="TreeGrafter"/>
</dbReference>
<evidence type="ECO:0000256" key="5">
    <source>
        <dbReference type="ARBA" id="ARBA00022448"/>
    </source>
</evidence>
<dbReference type="GO" id="GO:0005789">
    <property type="term" value="C:endoplasmic reticulum membrane"/>
    <property type="evidence" value="ECO:0007669"/>
    <property type="project" value="UniProtKB-SubCell"/>
</dbReference>
<sequence length="242" mass="28346">MSDFERDEIDESSQAFMKACSETIKFFKADVGKEKTTQQVKEHREAILELLENYLKVVCKIYSEQKAVRVKRVFDKKKIGRLEPQRRRKMKDEEDSTHNLTTKSNGEPVQGPPVKKSHTTKLPLFGDEDGDEEISQEEMQLFEQENKHMYEEMNNMVDEIRQIEGKVVEISRLQEIFTEKVLEQEKDIDRIGDTVVGTTENVIEANEEIREAIKNNAGFRVWILFFLVVLSFSLLFLDWYNA</sequence>
<dbReference type="PANTHER" id="PTHR15959">
    <property type="entry name" value="SYNTAXIN-18"/>
    <property type="match status" value="1"/>
</dbReference>
<dbReference type="SUPFAM" id="SSF58038">
    <property type="entry name" value="SNARE fusion complex"/>
    <property type="match status" value="1"/>
</dbReference>
<reference evidence="18" key="1">
    <citation type="submission" date="2025-08" db="UniProtKB">
        <authorList>
            <consortium name="RefSeq"/>
        </authorList>
    </citation>
    <scope>IDENTIFICATION</scope>
    <source>
        <tissue evidence="18">Gonads</tissue>
    </source>
</reference>
<dbReference type="CDD" id="cd15850">
    <property type="entry name" value="SNARE_syntaxin18"/>
    <property type="match status" value="1"/>
</dbReference>
<dbReference type="Proteomes" id="UP000085678">
    <property type="component" value="Unplaced"/>
</dbReference>
<comment type="subcellular location">
    <subcellularLocation>
        <location evidence="13">Endomembrane system</location>
        <topology evidence="13">Single-pass type IV membrane protein</topology>
    </subcellularLocation>
    <subcellularLocation>
        <location evidence="2">Endoplasmic reticulum membrane</location>
        <topology evidence="2">Single-pass membrane protein</topology>
    </subcellularLocation>
</comment>
<evidence type="ECO:0000256" key="14">
    <source>
        <dbReference type="SAM" id="MobiDB-lite"/>
    </source>
</evidence>
<protein>
    <recommendedName>
        <fullName evidence="4">Syntaxin-18</fullName>
    </recommendedName>
</protein>
<keyword evidence="12 15" id="KW-0472">Membrane</keyword>
<evidence type="ECO:0000256" key="1">
    <source>
        <dbReference type="ARBA" id="ARBA00003746"/>
    </source>
</evidence>
<evidence type="ECO:0000256" key="6">
    <source>
        <dbReference type="ARBA" id="ARBA00022692"/>
    </source>
</evidence>
<dbReference type="FunFam" id="1.20.5.110:FF:000015">
    <property type="entry name" value="Syntaxin-18, putative"/>
    <property type="match status" value="1"/>
</dbReference>
<evidence type="ECO:0000256" key="13">
    <source>
        <dbReference type="ARBA" id="ARBA00046280"/>
    </source>
</evidence>
<dbReference type="AlphaFoldDB" id="A0A2R2MML7"/>
<keyword evidence="9" id="KW-0653">Protein transport</keyword>
<dbReference type="GeneID" id="106160793"/>
<evidence type="ECO:0000256" key="8">
    <source>
        <dbReference type="ARBA" id="ARBA00022892"/>
    </source>
</evidence>
<dbReference type="RefSeq" id="XP_023931455.1">
    <property type="nucleotide sequence ID" value="XM_024075687.1"/>
</dbReference>
<accession>A0A2R2MML7</accession>
<dbReference type="Gene3D" id="1.20.5.110">
    <property type="match status" value="1"/>
</dbReference>
<evidence type="ECO:0000256" key="2">
    <source>
        <dbReference type="ARBA" id="ARBA00004389"/>
    </source>
</evidence>
<comment type="function">
    <text evidence="1">Syntaxin that may be involved in targeting and fusion of Golgi-derived retrograde transport vesicles with the ER.</text>
</comment>
<feature type="region of interest" description="Disordered" evidence="14">
    <location>
        <begin position="82"/>
        <end position="128"/>
    </location>
</feature>
<feature type="compositionally biased region" description="Polar residues" evidence="14">
    <location>
        <begin position="98"/>
        <end position="107"/>
    </location>
</feature>
<evidence type="ECO:0000259" key="16">
    <source>
        <dbReference type="PROSITE" id="PS50192"/>
    </source>
</evidence>
<keyword evidence="7" id="KW-0256">Endoplasmic reticulum</keyword>
<evidence type="ECO:0000256" key="12">
    <source>
        <dbReference type="ARBA" id="ARBA00023136"/>
    </source>
</evidence>
<comment type="similarity">
    <text evidence="3">Belongs to the syntaxin family.</text>
</comment>
<keyword evidence="17" id="KW-1185">Reference proteome</keyword>
<keyword evidence="10 15" id="KW-1133">Transmembrane helix</keyword>
<dbReference type="PANTHER" id="PTHR15959:SF0">
    <property type="entry name" value="SYNTAXIN-18"/>
    <property type="match status" value="1"/>
</dbReference>
<evidence type="ECO:0000256" key="3">
    <source>
        <dbReference type="ARBA" id="ARBA00009063"/>
    </source>
</evidence>
<keyword evidence="5" id="KW-0813">Transport</keyword>
<dbReference type="PROSITE" id="PS50192">
    <property type="entry name" value="T_SNARE"/>
    <property type="match status" value="1"/>
</dbReference>
<evidence type="ECO:0000313" key="18">
    <source>
        <dbReference type="RefSeq" id="XP_023931455.1"/>
    </source>
</evidence>
<dbReference type="OrthoDB" id="342981at2759"/>
<evidence type="ECO:0000256" key="4">
    <source>
        <dbReference type="ARBA" id="ARBA00019409"/>
    </source>
</evidence>
<dbReference type="GO" id="GO:0031201">
    <property type="term" value="C:SNARE complex"/>
    <property type="evidence" value="ECO:0007669"/>
    <property type="project" value="TreeGrafter"/>
</dbReference>
<evidence type="ECO:0000256" key="7">
    <source>
        <dbReference type="ARBA" id="ARBA00022824"/>
    </source>
</evidence>
<name>A0A2R2MML7_LINAN</name>
<keyword evidence="8" id="KW-0931">ER-Golgi transport</keyword>
<gene>
    <name evidence="18" type="primary">LOC106160793</name>
</gene>
<evidence type="ECO:0000256" key="10">
    <source>
        <dbReference type="ARBA" id="ARBA00022989"/>
    </source>
</evidence>
<evidence type="ECO:0000256" key="11">
    <source>
        <dbReference type="ARBA" id="ARBA00023054"/>
    </source>
</evidence>
<dbReference type="GO" id="GO:0015031">
    <property type="term" value="P:protein transport"/>
    <property type="evidence" value="ECO:0007669"/>
    <property type="project" value="UniProtKB-KW"/>
</dbReference>
<evidence type="ECO:0000256" key="15">
    <source>
        <dbReference type="SAM" id="Phobius"/>
    </source>
</evidence>
<dbReference type="InterPro" id="IPR000727">
    <property type="entry name" value="T_SNARE_dom"/>
</dbReference>
<evidence type="ECO:0000313" key="17">
    <source>
        <dbReference type="Proteomes" id="UP000085678"/>
    </source>
</evidence>
<feature type="domain" description="T-SNARE coiled-coil homology" evidence="16">
    <location>
        <begin position="150"/>
        <end position="212"/>
    </location>
</feature>
<keyword evidence="6 15" id="KW-0812">Transmembrane</keyword>
<feature type="transmembrane region" description="Helical" evidence="15">
    <location>
        <begin position="219"/>
        <end position="240"/>
    </location>
</feature>
<proteinExistence type="inferred from homology"/>
<organism evidence="17 18">
    <name type="scientific">Lingula anatina</name>
    <name type="common">Brachiopod</name>
    <name type="synonym">Lingula unguis</name>
    <dbReference type="NCBI Taxonomy" id="7574"/>
    <lineage>
        <taxon>Eukaryota</taxon>
        <taxon>Metazoa</taxon>
        <taxon>Spiralia</taxon>
        <taxon>Lophotrochozoa</taxon>
        <taxon>Brachiopoda</taxon>
        <taxon>Linguliformea</taxon>
        <taxon>Lingulata</taxon>
        <taxon>Lingulida</taxon>
        <taxon>Linguloidea</taxon>
        <taxon>Lingulidae</taxon>
        <taxon>Lingula</taxon>
    </lineage>
</organism>
<evidence type="ECO:0000256" key="9">
    <source>
        <dbReference type="ARBA" id="ARBA00022927"/>
    </source>
</evidence>
<keyword evidence="11" id="KW-0175">Coiled coil</keyword>